<keyword evidence="5" id="KW-1133">Transmembrane helix</keyword>
<keyword evidence="1" id="KW-0479">Metal-binding</keyword>
<dbReference type="SMART" id="SM00184">
    <property type="entry name" value="RING"/>
    <property type="match status" value="1"/>
</dbReference>
<evidence type="ECO:0000256" key="5">
    <source>
        <dbReference type="SAM" id="Phobius"/>
    </source>
</evidence>
<dbReference type="PROSITE" id="PS50089">
    <property type="entry name" value="ZF_RING_2"/>
    <property type="match status" value="1"/>
</dbReference>
<proteinExistence type="predicted"/>
<dbReference type="PANTHER" id="PTHR15710:SF77">
    <property type="entry name" value="RING-H2 FINGER PROTEIN ATL21B"/>
    <property type="match status" value="1"/>
</dbReference>
<comment type="caution">
    <text evidence="7">The sequence shown here is derived from an EMBL/GenBank/DDBJ whole genome shotgun (WGS) entry which is preliminary data.</text>
</comment>
<feature type="transmembrane region" description="Helical" evidence="5">
    <location>
        <begin position="151"/>
        <end position="168"/>
    </location>
</feature>
<dbReference type="Proteomes" id="UP001152797">
    <property type="component" value="Unassembled WGS sequence"/>
</dbReference>
<feature type="domain" description="RING-type" evidence="6">
    <location>
        <begin position="207"/>
        <end position="246"/>
    </location>
</feature>
<sequence>MAAVSRGTCCRCCPCHWCSALCDRVVLRWLPMLGVRLSEPVPMGAMIQVRRLRLPLAICVVSLVAAGALQIWCLIEGCLLLLNGLPGDCEAARQWLVAYCVSLAMVPFANIVAIAAQVWWVTGGSVNVVSNHCREVAPYLIGFIRDVQLRGLWTLLLLVIFSFSLVIVRKLQMSLREVWASGAPTLRSVINAVMQAPAVEVPADTECAICLESNEGIWKALPCDHSFHQDCLLRWLHCGRRCPLCRLDLHRAFLETETAGSTGEAPQVSAQMI</sequence>
<keyword evidence="5" id="KW-0472">Membrane</keyword>
<evidence type="ECO:0000256" key="1">
    <source>
        <dbReference type="ARBA" id="ARBA00022723"/>
    </source>
</evidence>
<keyword evidence="9" id="KW-1185">Reference proteome</keyword>
<dbReference type="EMBL" id="CAMXCT030003079">
    <property type="protein sequence ID" value="CAL4789599.1"/>
    <property type="molecule type" value="Genomic_DNA"/>
</dbReference>
<keyword evidence="3" id="KW-0862">Zinc</keyword>
<dbReference type="GO" id="GO:0008270">
    <property type="term" value="F:zinc ion binding"/>
    <property type="evidence" value="ECO:0007669"/>
    <property type="project" value="UniProtKB-KW"/>
</dbReference>
<protein>
    <submittedName>
        <fullName evidence="8">E3 ubiquitin-protein ligase synoviolin B (RING-type E3 ubiquitin transferase synoviolin B) (Synovial apoptosis inhibitor 1-B)</fullName>
    </submittedName>
</protein>
<dbReference type="Gene3D" id="3.30.40.10">
    <property type="entry name" value="Zinc/RING finger domain, C3HC4 (zinc finger)"/>
    <property type="match status" value="1"/>
</dbReference>
<feature type="transmembrane region" description="Helical" evidence="5">
    <location>
        <begin position="96"/>
        <end position="120"/>
    </location>
</feature>
<accession>A0A9P1D0Y0</accession>
<evidence type="ECO:0000259" key="6">
    <source>
        <dbReference type="PROSITE" id="PS50089"/>
    </source>
</evidence>
<dbReference type="InterPro" id="IPR013083">
    <property type="entry name" value="Znf_RING/FYVE/PHD"/>
</dbReference>
<gene>
    <name evidence="7" type="ORF">C1SCF055_LOCUS28252</name>
</gene>
<evidence type="ECO:0000256" key="4">
    <source>
        <dbReference type="PROSITE-ProRule" id="PRU00175"/>
    </source>
</evidence>
<dbReference type="OrthoDB" id="430299at2759"/>
<organism evidence="7">
    <name type="scientific">Cladocopium goreaui</name>
    <dbReference type="NCBI Taxonomy" id="2562237"/>
    <lineage>
        <taxon>Eukaryota</taxon>
        <taxon>Sar</taxon>
        <taxon>Alveolata</taxon>
        <taxon>Dinophyceae</taxon>
        <taxon>Suessiales</taxon>
        <taxon>Symbiodiniaceae</taxon>
        <taxon>Cladocopium</taxon>
    </lineage>
</organism>
<name>A0A9P1D0Y0_9DINO</name>
<feature type="transmembrane region" description="Helical" evidence="5">
    <location>
        <begin position="52"/>
        <end position="75"/>
    </location>
</feature>
<keyword evidence="5" id="KW-0812">Transmembrane</keyword>
<evidence type="ECO:0000313" key="9">
    <source>
        <dbReference type="Proteomes" id="UP001152797"/>
    </source>
</evidence>
<dbReference type="SUPFAM" id="SSF57850">
    <property type="entry name" value="RING/U-box"/>
    <property type="match status" value="1"/>
</dbReference>
<dbReference type="AlphaFoldDB" id="A0A9P1D0Y0"/>
<reference evidence="8 9" key="2">
    <citation type="submission" date="2024-05" db="EMBL/GenBank/DDBJ databases">
        <authorList>
            <person name="Chen Y."/>
            <person name="Shah S."/>
            <person name="Dougan E. K."/>
            <person name="Thang M."/>
            <person name="Chan C."/>
        </authorList>
    </citation>
    <scope>NUCLEOTIDE SEQUENCE [LARGE SCALE GENOMIC DNA]</scope>
</reference>
<dbReference type="Pfam" id="PF13639">
    <property type="entry name" value="zf-RING_2"/>
    <property type="match status" value="1"/>
</dbReference>
<reference evidence="7" key="1">
    <citation type="submission" date="2022-10" db="EMBL/GenBank/DDBJ databases">
        <authorList>
            <person name="Chen Y."/>
            <person name="Dougan E. K."/>
            <person name="Chan C."/>
            <person name="Rhodes N."/>
            <person name="Thang M."/>
        </authorList>
    </citation>
    <scope>NUCLEOTIDE SEQUENCE</scope>
</reference>
<evidence type="ECO:0000313" key="8">
    <source>
        <dbReference type="EMBL" id="CAL4789599.1"/>
    </source>
</evidence>
<dbReference type="InterPro" id="IPR001841">
    <property type="entry name" value="Znf_RING"/>
</dbReference>
<dbReference type="GO" id="GO:0061630">
    <property type="term" value="F:ubiquitin protein ligase activity"/>
    <property type="evidence" value="ECO:0007669"/>
    <property type="project" value="TreeGrafter"/>
</dbReference>
<dbReference type="PANTHER" id="PTHR15710">
    <property type="entry name" value="E3 UBIQUITIN-PROTEIN LIGASE PRAJA"/>
    <property type="match status" value="1"/>
</dbReference>
<dbReference type="GO" id="GO:0005737">
    <property type="term" value="C:cytoplasm"/>
    <property type="evidence" value="ECO:0007669"/>
    <property type="project" value="TreeGrafter"/>
</dbReference>
<evidence type="ECO:0000313" key="7">
    <source>
        <dbReference type="EMBL" id="CAI4002287.1"/>
    </source>
</evidence>
<evidence type="ECO:0000256" key="3">
    <source>
        <dbReference type="ARBA" id="ARBA00022833"/>
    </source>
</evidence>
<dbReference type="GO" id="GO:0016567">
    <property type="term" value="P:protein ubiquitination"/>
    <property type="evidence" value="ECO:0007669"/>
    <property type="project" value="TreeGrafter"/>
</dbReference>
<evidence type="ECO:0000256" key="2">
    <source>
        <dbReference type="ARBA" id="ARBA00022771"/>
    </source>
</evidence>
<dbReference type="EMBL" id="CAMXCT020003079">
    <property type="protein sequence ID" value="CAL1155662.1"/>
    <property type="molecule type" value="Genomic_DNA"/>
</dbReference>
<dbReference type="EMBL" id="CAMXCT010003079">
    <property type="protein sequence ID" value="CAI4002287.1"/>
    <property type="molecule type" value="Genomic_DNA"/>
</dbReference>
<keyword evidence="2 4" id="KW-0863">Zinc-finger</keyword>